<dbReference type="KEGG" id="sgn:SGRA_3146"/>
<feature type="transmembrane region" description="Helical" evidence="2">
    <location>
        <begin position="354"/>
        <end position="372"/>
    </location>
</feature>
<proteinExistence type="predicted"/>
<feature type="domain" description="Glycosyltransferase 2-like" evidence="3">
    <location>
        <begin position="4"/>
        <end position="189"/>
    </location>
</feature>
<dbReference type="AlphaFoldDB" id="H6KZU8"/>
<dbReference type="RefSeq" id="WP_015693472.1">
    <property type="nucleotide sequence ID" value="NC_016940.1"/>
</dbReference>
<dbReference type="CDD" id="cd04186">
    <property type="entry name" value="GT_2_like_c"/>
    <property type="match status" value="1"/>
</dbReference>
<keyword evidence="2" id="KW-0472">Membrane</keyword>
<name>H6KZU8_SAPGL</name>
<sequence>MKLSIVIVNYNVKYFLEQALLAVRKAAKGLAVEVFVVDNNSVDDSVQMLREKFPEVKLMANSQNLGFSKANNQAIAQAKGEYVLLLNPDTVIREDSLSAPLAFMDAHPEAGGLGVKMIDGKGCFLPESKRGFPSPEVAFYKAFGLSKLFPKSTRFNRYHLGYLSADETHEIEVLSGAYMLLRKSVLEQIGYLDEAFFMYGEDIDLSYRVVQAGYKNYYFAGTTIIHYKGESTKKGSLNYVKTFYNAMIIFAQKHFGGPQAGLYVGMLRAAIYFRASLTLLANWSKRLFPLLLDALLIFIGLFLLKDIWANLRFDDPDYFKPSLIYFNYPLYIGIWLTTAFFRGVYDQKLKAGQLVSGFALGSLLIAAVYGFLPSHLRASRMLIVLGTIWAIGSSWSWRYLLALLGKGPLEQGQQLHNVVILGSLSESERVQRLLYKARVQNNLIGTVAPSESEADFKQFLGAIYQLEELVQIYKIKEIIFCAKDLRAEQIIYWMNRLGPEVAYKIVAEDSLSIVGSNSKNSAGDLYTLELGFKIAETMAKRNKRLLDLSSSFIFLLFSPILAWSCASPLGFIANAWAVFWGQKSWLGYAKGDSKLQHLPKLRPSVLSPADSLPQLPDEEHSLHRINLFYAKDYYWSEDARLIWENWRKLGRKKQPAQSRSQPLPSTQKQD</sequence>
<feature type="compositionally biased region" description="Polar residues" evidence="1">
    <location>
        <begin position="655"/>
        <end position="670"/>
    </location>
</feature>
<evidence type="ECO:0000313" key="5">
    <source>
        <dbReference type="Proteomes" id="UP000007519"/>
    </source>
</evidence>
<dbReference type="EMBL" id="CP002831">
    <property type="protein sequence ID" value="AFC25874.1"/>
    <property type="molecule type" value="Genomic_DNA"/>
</dbReference>
<reference evidence="4 5" key="1">
    <citation type="journal article" date="2012" name="Stand. Genomic Sci.">
        <title>Complete genome sequencing and analysis of Saprospira grandis str. Lewin, a predatory marine bacterium.</title>
        <authorList>
            <person name="Saw J.H."/>
            <person name="Yuryev A."/>
            <person name="Kanbe M."/>
            <person name="Hou S."/>
            <person name="Young A.G."/>
            <person name="Aizawa S."/>
            <person name="Alam M."/>
        </authorList>
    </citation>
    <scope>NUCLEOTIDE SEQUENCE [LARGE SCALE GENOMIC DNA]</scope>
    <source>
        <strain evidence="4 5">Lewin</strain>
    </source>
</reference>
<dbReference type="PANTHER" id="PTHR43179:SF7">
    <property type="entry name" value="RHAMNOSYLTRANSFERASE WBBL"/>
    <property type="match status" value="1"/>
</dbReference>
<dbReference type="PANTHER" id="PTHR43179">
    <property type="entry name" value="RHAMNOSYLTRANSFERASE WBBL"/>
    <property type="match status" value="1"/>
</dbReference>
<dbReference type="eggNOG" id="COG1216">
    <property type="taxonomic scope" value="Bacteria"/>
</dbReference>
<dbReference type="STRING" id="984262.SGRA_3146"/>
<dbReference type="InterPro" id="IPR001173">
    <property type="entry name" value="Glyco_trans_2-like"/>
</dbReference>
<feature type="region of interest" description="Disordered" evidence="1">
    <location>
        <begin position="650"/>
        <end position="670"/>
    </location>
</feature>
<dbReference type="HOGENOM" id="CLU_027058_0_0_10"/>
<keyword evidence="5" id="KW-1185">Reference proteome</keyword>
<dbReference type="Proteomes" id="UP000007519">
    <property type="component" value="Chromosome"/>
</dbReference>
<organism evidence="4 5">
    <name type="scientific">Saprospira grandis (strain Lewin)</name>
    <dbReference type="NCBI Taxonomy" id="984262"/>
    <lineage>
        <taxon>Bacteria</taxon>
        <taxon>Pseudomonadati</taxon>
        <taxon>Bacteroidota</taxon>
        <taxon>Saprospiria</taxon>
        <taxon>Saprospirales</taxon>
        <taxon>Saprospiraceae</taxon>
        <taxon>Saprospira</taxon>
    </lineage>
</organism>
<dbReference type="InterPro" id="IPR029044">
    <property type="entry name" value="Nucleotide-diphossugar_trans"/>
</dbReference>
<feature type="transmembrane region" description="Helical" evidence="2">
    <location>
        <begin position="324"/>
        <end position="342"/>
    </location>
</feature>
<accession>H6KZU8</accession>
<keyword evidence="2" id="KW-1133">Transmembrane helix</keyword>
<evidence type="ECO:0000313" key="4">
    <source>
        <dbReference type="EMBL" id="AFC25874.1"/>
    </source>
</evidence>
<protein>
    <submittedName>
        <fullName evidence="4">B-glycosyltransferase</fullName>
    </submittedName>
</protein>
<dbReference type="Gene3D" id="3.90.550.10">
    <property type="entry name" value="Spore Coat Polysaccharide Biosynthesis Protein SpsA, Chain A"/>
    <property type="match status" value="1"/>
</dbReference>
<keyword evidence="2" id="KW-0812">Transmembrane</keyword>
<feature type="transmembrane region" description="Helical" evidence="2">
    <location>
        <begin position="287"/>
        <end position="304"/>
    </location>
</feature>
<evidence type="ECO:0000256" key="2">
    <source>
        <dbReference type="SAM" id="Phobius"/>
    </source>
</evidence>
<dbReference type="SUPFAM" id="SSF53448">
    <property type="entry name" value="Nucleotide-diphospho-sugar transferases"/>
    <property type="match status" value="1"/>
</dbReference>
<evidence type="ECO:0000256" key="1">
    <source>
        <dbReference type="SAM" id="MobiDB-lite"/>
    </source>
</evidence>
<dbReference type="Pfam" id="PF00535">
    <property type="entry name" value="Glycos_transf_2"/>
    <property type="match status" value="1"/>
</dbReference>
<evidence type="ECO:0000259" key="3">
    <source>
        <dbReference type="Pfam" id="PF00535"/>
    </source>
</evidence>
<gene>
    <name evidence="4" type="ordered locus">SGRA_3146</name>
</gene>
<dbReference type="OrthoDB" id="9771846at2"/>